<dbReference type="NCBIfam" id="NF007033">
    <property type="entry name" value="PRK09496.1-5"/>
    <property type="match status" value="1"/>
</dbReference>
<keyword evidence="3" id="KW-0633">Potassium transport</keyword>
<feature type="domain" description="RCK C-terminal" evidence="8">
    <location>
        <begin position="140"/>
        <end position="223"/>
    </location>
</feature>
<accession>A0A9D0Z8R3</accession>
<dbReference type="SUPFAM" id="SSF116726">
    <property type="entry name" value="TrkA C-terminal domain-like"/>
    <property type="match status" value="2"/>
</dbReference>
<gene>
    <name evidence="9" type="primary">trkA</name>
    <name evidence="9" type="ORF">IAB73_01810</name>
</gene>
<dbReference type="InterPro" id="IPR006037">
    <property type="entry name" value="RCK_C"/>
</dbReference>
<dbReference type="GO" id="GO:0015079">
    <property type="term" value="F:potassium ion transmembrane transporter activity"/>
    <property type="evidence" value="ECO:0007669"/>
    <property type="project" value="InterPro"/>
</dbReference>
<evidence type="ECO:0000256" key="3">
    <source>
        <dbReference type="ARBA" id="ARBA00022538"/>
    </source>
</evidence>
<evidence type="ECO:0000313" key="9">
    <source>
        <dbReference type="EMBL" id="HIQ70930.1"/>
    </source>
</evidence>
<dbReference type="PANTHER" id="PTHR43833">
    <property type="entry name" value="POTASSIUM CHANNEL PROTEIN 2-RELATED-RELATED"/>
    <property type="match status" value="1"/>
</dbReference>
<keyword evidence="6" id="KW-0406">Ion transport</keyword>
<feature type="domain" description="RCK N-terminal" evidence="7">
    <location>
        <begin position="227"/>
        <end position="344"/>
    </location>
</feature>
<dbReference type="InterPro" id="IPR050721">
    <property type="entry name" value="Trk_Ktr_HKT_K-transport"/>
</dbReference>
<sequence length="456" mass="49707">MRIVIVGDGKIGHTLAETLSGEGHDVVIIDKSGEALGKSIDTLDVLCIKGSGANIPTLIEADARHADIIIATTASDETNMVCCLIAKHLGAQYAIARIRDPEYNNSLSLIKKELSIDLAVNPERTTAMEISRLLRYPFASKVEIFARGRVEMVEFRAQAGDKVVGVPLSRLSASLPQVLYCAIERFGEAIIPDGSTVIEPGDRVHVAADIPTITGFFRHLGKHELRVQSVMVLGGGRISFYLARLLTSLGMRVSVVEIDRRKAELLAEQLPEADIICGDGTDQELLVSEGIADMDAFIALTDRDEENLLTGIYAQRMGVKKVVVKINRGNYADIVASMGIDSVVTPRQITCDTLLRYVRARSNSRGTVIERMYRILDGHAEALEFIAQPDDPYIRVPLRDLAVARETLVAVIVRDGQIIVPFGDDYVEGGDFVIIITKRPGVTDLKDVLKAHGGKA</sequence>
<dbReference type="InterPro" id="IPR006036">
    <property type="entry name" value="K_uptake_TrkA"/>
</dbReference>
<reference evidence="9" key="1">
    <citation type="submission" date="2020-10" db="EMBL/GenBank/DDBJ databases">
        <authorList>
            <person name="Gilroy R."/>
        </authorList>
    </citation>
    <scope>NUCLEOTIDE SEQUENCE</scope>
    <source>
        <strain evidence="9">ChiSxjej2B14-6234</strain>
    </source>
</reference>
<evidence type="ECO:0000259" key="8">
    <source>
        <dbReference type="PROSITE" id="PS51202"/>
    </source>
</evidence>
<evidence type="ECO:0000313" key="10">
    <source>
        <dbReference type="Proteomes" id="UP000886887"/>
    </source>
</evidence>
<dbReference type="GO" id="GO:0005886">
    <property type="term" value="C:plasma membrane"/>
    <property type="evidence" value="ECO:0007669"/>
    <property type="project" value="InterPro"/>
</dbReference>
<dbReference type="InterPro" id="IPR003148">
    <property type="entry name" value="RCK_N"/>
</dbReference>
<dbReference type="Pfam" id="PF02254">
    <property type="entry name" value="TrkA_N"/>
    <property type="match status" value="2"/>
</dbReference>
<evidence type="ECO:0000256" key="6">
    <source>
        <dbReference type="ARBA" id="ARBA00023065"/>
    </source>
</evidence>
<dbReference type="AlphaFoldDB" id="A0A9D0Z8R3"/>
<evidence type="ECO:0000256" key="2">
    <source>
        <dbReference type="ARBA" id="ARBA00022448"/>
    </source>
</evidence>
<evidence type="ECO:0000256" key="5">
    <source>
        <dbReference type="ARBA" id="ARBA00023027"/>
    </source>
</evidence>
<dbReference type="PROSITE" id="PS51202">
    <property type="entry name" value="RCK_C"/>
    <property type="match status" value="2"/>
</dbReference>
<dbReference type="Pfam" id="PF02080">
    <property type="entry name" value="TrkA_C"/>
    <property type="match status" value="1"/>
</dbReference>
<dbReference type="Gene3D" id="3.40.50.720">
    <property type="entry name" value="NAD(P)-binding Rossmann-like Domain"/>
    <property type="match status" value="2"/>
</dbReference>
<keyword evidence="4" id="KW-0630">Potassium</keyword>
<evidence type="ECO:0000256" key="1">
    <source>
        <dbReference type="ARBA" id="ARBA00017378"/>
    </source>
</evidence>
<dbReference type="PRINTS" id="PR00335">
    <property type="entry name" value="KUPTAKETRKA"/>
</dbReference>
<dbReference type="NCBIfam" id="NF007039">
    <property type="entry name" value="PRK09496.3-2"/>
    <property type="match status" value="1"/>
</dbReference>
<reference evidence="9" key="2">
    <citation type="journal article" date="2021" name="PeerJ">
        <title>Extensive microbial diversity within the chicken gut microbiome revealed by metagenomics and culture.</title>
        <authorList>
            <person name="Gilroy R."/>
            <person name="Ravi A."/>
            <person name="Getino M."/>
            <person name="Pursley I."/>
            <person name="Horton D.L."/>
            <person name="Alikhan N.F."/>
            <person name="Baker D."/>
            <person name="Gharbi K."/>
            <person name="Hall N."/>
            <person name="Watson M."/>
            <person name="Adriaenssens E.M."/>
            <person name="Foster-Nyarko E."/>
            <person name="Jarju S."/>
            <person name="Secka A."/>
            <person name="Antonio M."/>
            <person name="Oren A."/>
            <person name="Chaudhuri R.R."/>
            <person name="La Ragione R."/>
            <person name="Hildebrand F."/>
            <person name="Pallen M.J."/>
        </authorList>
    </citation>
    <scope>NUCLEOTIDE SEQUENCE</scope>
    <source>
        <strain evidence="9">ChiSxjej2B14-6234</strain>
    </source>
</reference>
<dbReference type="SUPFAM" id="SSF51735">
    <property type="entry name" value="NAD(P)-binding Rossmann-fold domains"/>
    <property type="match status" value="2"/>
</dbReference>
<evidence type="ECO:0000259" key="7">
    <source>
        <dbReference type="PROSITE" id="PS51201"/>
    </source>
</evidence>
<feature type="domain" description="RCK N-terminal" evidence="7">
    <location>
        <begin position="1"/>
        <end position="120"/>
    </location>
</feature>
<dbReference type="InterPro" id="IPR036721">
    <property type="entry name" value="RCK_C_sf"/>
</dbReference>
<dbReference type="EMBL" id="DVFJ01000006">
    <property type="protein sequence ID" value="HIQ70930.1"/>
    <property type="molecule type" value="Genomic_DNA"/>
</dbReference>
<dbReference type="NCBIfam" id="NF007041">
    <property type="entry name" value="PRK09496.3-4"/>
    <property type="match status" value="1"/>
</dbReference>
<feature type="domain" description="RCK C-terminal" evidence="8">
    <location>
        <begin position="370"/>
        <end position="451"/>
    </location>
</feature>
<name>A0A9D0Z8R3_9FIRM</name>
<comment type="caution">
    <text evidence="9">The sequence shown here is derived from an EMBL/GenBank/DDBJ whole genome shotgun (WGS) entry which is preliminary data.</text>
</comment>
<dbReference type="PANTHER" id="PTHR43833:SF5">
    <property type="entry name" value="TRK SYSTEM POTASSIUM UPTAKE PROTEIN TRKA"/>
    <property type="match status" value="1"/>
</dbReference>
<dbReference type="NCBIfam" id="NF007031">
    <property type="entry name" value="PRK09496.1-2"/>
    <property type="match status" value="1"/>
</dbReference>
<evidence type="ECO:0000256" key="4">
    <source>
        <dbReference type="ARBA" id="ARBA00022958"/>
    </source>
</evidence>
<keyword evidence="2" id="KW-0813">Transport</keyword>
<keyword evidence="5" id="KW-0520">NAD</keyword>
<proteinExistence type="predicted"/>
<protein>
    <recommendedName>
        <fullName evidence="1">Trk system potassium uptake protein TrkA</fullName>
    </recommendedName>
</protein>
<dbReference type="PROSITE" id="PS51201">
    <property type="entry name" value="RCK_N"/>
    <property type="match status" value="2"/>
</dbReference>
<dbReference type="Proteomes" id="UP000886887">
    <property type="component" value="Unassembled WGS sequence"/>
</dbReference>
<organism evidence="9 10">
    <name type="scientific">Candidatus Onthenecus intestinigallinarum</name>
    <dbReference type="NCBI Taxonomy" id="2840875"/>
    <lineage>
        <taxon>Bacteria</taxon>
        <taxon>Bacillati</taxon>
        <taxon>Bacillota</taxon>
        <taxon>Clostridia</taxon>
        <taxon>Eubacteriales</taxon>
        <taxon>Candidatus Onthenecus</taxon>
    </lineage>
</organism>
<dbReference type="NCBIfam" id="NF007032">
    <property type="entry name" value="PRK09496.1-4"/>
    <property type="match status" value="1"/>
</dbReference>
<dbReference type="Gene3D" id="3.30.70.1450">
    <property type="entry name" value="Regulator of K+ conductance, C-terminal domain"/>
    <property type="match status" value="2"/>
</dbReference>
<dbReference type="InterPro" id="IPR036291">
    <property type="entry name" value="NAD(P)-bd_dom_sf"/>
</dbReference>